<evidence type="ECO:0000313" key="2">
    <source>
        <dbReference type="Proteomes" id="UP000253420"/>
    </source>
</evidence>
<keyword evidence="2" id="KW-1185">Reference proteome</keyword>
<dbReference type="AlphaFoldDB" id="A0A368JWY3"/>
<reference evidence="1 2" key="1">
    <citation type="submission" date="2018-07" db="EMBL/GenBank/DDBJ databases">
        <title>The draft genome of Phyllobacterium salinisoli.</title>
        <authorList>
            <person name="Liu L."/>
            <person name="Li L."/>
            <person name="Zhang X."/>
            <person name="Liang L."/>
        </authorList>
    </citation>
    <scope>NUCLEOTIDE SEQUENCE [LARGE SCALE GENOMIC DNA]</scope>
    <source>
        <strain evidence="1 2">LLAN61</strain>
    </source>
</reference>
<accession>A0A368JWY3</accession>
<comment type="caution">
    <text evidence="1">The sequence shown here is derived from an EMBL/GenBank/DDBJ whole genome shotgun (WGS) entry which is preliminary data.</text>
</comment>
<gene>
    <name evidence="1" type="ORF">DUT91_23880</name>
</gene>
<sequence length="68" mass="7490">MNHEAIGRLVIEDGVPVERVAMAITLAKIASAALESDVKLLRLRGATDDELDAYSKRRNAELNDWLLA</sequence>
<evidence type="ECO:0000313" key="1">
    <source>
        <dbReference type="EMBL" id="RCS21461.1"/>
    </source>
</evidence>
<proteinExistence type="predicted"/>
<dbReference type="OrthoDB" id="9940098at2"/>
<protein>
    <submittedName>
        <fullName evidence="1">Uncharacterized protein</fullName>
    </submittedName>
</protein>
<dbReference type="EMBL" id="QOZG01000034">
    <property type="protein sequence ID" value="RCS21461.1"/>
    <property type="molecule type" value="Genomic_DNA"/>
</dbReference>
<organism evidence="1 2">
    <name type="scientific">Phyllobacterium salinisoli</name>
    <dbReference type="NCBI Taxonomy" id="1899321"/>
    <lineage>
        <taxon>Bacteria</taxon>
        <taxon>Pseudomonadati</taxon>
        <taxon>Pseudomonadota</taxon>
        <taxon>Alphaproteobacteria</taxon>
        <taxon>Hyphomicrobiales</taxon>
        <taxon>Phyllobacteriaceae</taxon>
        <taxon>Phyllobacterium</taxon>
    </lineage>
</organism>
<dbReference type="Proteomes" id="UP000253420">
    <property type="component" value="Unassembled WGS sequence"/>
</dbReference>
<name>A0A368JWY3_9HYPH</name>